<dbReference type="EMBL" id="JBBPBM010000027">
    <property type="protein sequence ID" value="KAK8538863.1"/>
    <property type="molecule type" value="Genomic_DNA"/>
</dbReference>
<evidence type="ECO:0000256" key="1">
    <source>
        <dbReference type="SAM" id="MobiDB-lite"/>
    </source>
</evidence>
<accession>A0ABR2DHK2</accession>
<name>A0ABR2DHK2_9ROSI</name>
<proteinExistence type="predicted"/>
<feature type="region of interest" description="Disordered" evidence="1">
    <location>
        <begin position="66"/>
        <end position="104"/>
    </location>
</feature>
<feature type="compositionally biased region" description="Polar residues" evidence="1">
    <location>
        <begin position="66"/>
        <end position="84"/>
    </location>
</feature>
<comment type="caution">
    <text evidence="2">The sequence shown here is derived from an EMBL/GenBank/DDBJ whole genome shotgun (WGS) entry which is preliminary data.</text>
</comment>
<feature type="compositionally biased region" description="Low complexity" evidence="1">
    <location>
        <begin position="85"/>
        <end position="99"/>
    </location>
</feature>
<sequence>MVKNMHKPSNIQEVKVMDSFCELCGSNHDSFECGKNLESNGYVGNYNWNVMSNTYNPAWKKHSNFSWQNQNNDLNPSTSMQQGYQNPPRQNLPQNPPRQEYQQPSNYRTLENTLTTFMTQTCAYMARKDQFI</sequence>
<evidence type="ECO:0000313" key="2">
    <source>
        <dbReference type="EMBL" id="KAK8538863.1"/>
    </source>
</evidence>
<protein>
    <submittedName>
        <fullName evidence="2">Uncharacterized protein</fullName>
    </submittedName>
</protein>
<reference evidence="2 3" key="1">
    <citation type="journal article" date="2024" name="G3 (Bethesda)">
        <title>Genome assembly of Hibiscus sabdariffa L. provides insights into metabolisms of medicinal natural products.</title>
        <authorList>
            <person name="Kim T."/>
        </authorList>
    </citation>
    <scope>NUCLEOTIDE SEQUENCE [LARGE SCALE GENOMIC DNA]</scope>
    <source>
        <strain evidence="2">TK-2024</strain>
        <tissue evidence="2">Old leaves</tissue>
    </source>
</reference>
<dbReference type="Proteomes" id="UP001472677">
    <property type="component" value="Unassembled WGS sequence"/>
</dbReference>
<gene>
    <name evidence="2" type="ORF">V6N12_034570</name>
</gene>
<keyword evidence="3" id="KW-1185">Reference proteome</keyword>
<organism evidence="2 3">
    <name type="scientific">Hibiscus sabdariffa</name>
    <name type="common">roselle</name>
    <dbReference type="NCBI Taxonomy" id="183260"/>
    <lineage>
        <taxon>Eukaryota</taxon>
        <taxon>Viridiplantae</taxon>
        <taxon>Streptophyta</taxon>
        <taxon>Embryophyta</taxon>
        <taxon>Tracheophyta</taxon>
        <taxon>Spermatophyta</taxon>
        <taxon>Magnoliopsida</taxon>
        <taxon>eudicotyledons</taxon>
        <taxon>Gunneridae</taxon>
        <taxon>Pentapetalae</taxon>
        <taxon>rosids</taxon>
        <taxon>malvids</taxon>
        <taxon>Malvales</taxon>
        <taxon>Malvaceae</taxon>
        <taxon>Malvoideae</taxon>
        <taxon>Hibiscus</taxon>
    </lineage>
</organism>
<evidence type="ECO:0000313" key="3">
    <source>
        <dbReference type="Proteomes" id="UP001472677"/>
    </source>
</evidence>